<evidence type="ECO:0000313" key="1">
    <source>
        <dbReference type="EnsemblPlants" id="AET2Gv21110700.1"/>
    </source>
</evidence>
<dbReference type="AlphaFoldDB" id="A0A453D6S5"/>
<reference evidence="1" key="3">
    <citation type="journal article" date="2017" name="Nature">
        <title>Genome sequence of the progenitor of the wheat D genome Aegilops tauschii.</title>
        <authorList>
            <person name="Luo M.C."/>
            <person name="Gu Y.Q."/>
            <person name="Puiu D."/>
            <person name="Wang H."/>
            <person name="Twardziok S.O."/>
            <person name="Deal K.R."/>
            <person name="Huo N."/>
            <person name="Zhu T."/>
            <person name="Wang L."/>
            <person name="Wang Y."/>
            <person name="McGuire P.E."/>
            <person name="Liu S."/>
            <person name="Long H."/>
            <person name="Ramasamy R.K."/>
            <person name="Rodriguez J.C."/>
            <person name="Van S.L."/>
            <person name="Yuan L."/>
            <person name="Wang Z."/>
            <person name="Xia Z."/>
            <person name="Xiao L."/>
            <person name="Anderson O.D."/>
            <person name="Ouyang S."/>
            <person name="Liang Y."/>
            <person name="Zimin A.V."/>
            <person name="Pertea G."/>
            <person name="Qi P."/>
            <person name="Bennetzen J.L."/>
            <person name="Dai X."/>
            <person name="Dawson M.W."/>
            <person name="Muller H.G."/>
            <person name="Kugler K."/>
            <person name="Rivarola-Duarte L."/>
            <person name="Spannagl M."/>
            <person name="Mayer K.F.X."/>
            <person name="Lu F.H."/>
            <person name="Bevan M.W."/>
            <person name="Leroy P."/>
            <person name="Li P."/>
            <person name="You F.M."/>
            <person name="Sun Q."/>
            <person name="Liu Z."/>
            <person name="Lyons E."/>
            <person name="Wicker T."/>
            <person name="Salzberg S.L."/>
            <person name="Devos K.M."/>
            <person name="Dvorak J."/>
        </authorList>
    </citation>
    <scope>NUCLEOTIDE SEQUENCE [LARGE SCALE GENOMIC DNA]</scope>
    <source>
        <strain evidence="1">cv. AL8/78</strain>
    </source>
</reference>
<proteinExistence type="predicted"/>
<reference evidence="2" key="2">
    <citation type="journal article" date="2017" name="Nat. Plants">
        <title>The Aegilops tauschii genome reveals multiple impacts of transposons.</title>
        <authorList>
            <person name="Zhao G."/>
            <person name="Zou C."/>
            <person name="Li K."/>
            <person name="Wang K."/>
            <person name="Li T."/>
            <person name="Gao L."/>
            <person name="Zhang X."/>
            <person name="Wang H."/>
            <person name="Yang Z."/>
            <person name="Liu X."/>
            <person name="Jiang W."/>
            <person name="Mao L."/>
            <person name="Kong X."/>
            <person name="Jiao Y."/>
            <person name="Jia J."/>
        </authorList>
    </citation>
    <scope>NUCLEOTIDE SEQUENCE [LARGE SCALE GENOMIC DNA]</scope>
    <source>
        <strain evidence="2">cv. AL8/78</strain>
    </source>
</reference>
<evidence type="ECO:0000313" key="2">
    <source>
        <dbReference type="Proteomes" id="UP000015105"/>
    </source>
</evidence>
<reference evidence="1" key="5">
    <citation type="journal article" date="2021" name="G3 (Bethesda)">
        <title>Aegilops tauschii genome assembly Aet v5.0 features greater sequence contiguity and improved annotation.</title>
        <authorList>
            <person name="Wang L."/>
            <person name="Zhu T."/>
            <person name="Rodriguez J.C."/>
            <person name="Deal K.R."/>
            <person name="Dubcovsky J."/>
            <person name="McGuire P.E."/>
            <person name="Lux T."/>
            <person name="Spannagl M."/>
            <person name="Mayer K.F.X."/>
            <person name="Baldrich P."/>
            <person name="Meyers B.C."/>
            <person name="Huo N."/>
            <person name="Gu Y.Q."/>
            <person name="Zhou H."/>
            <person name="Devos K.M."/>
            <person name="Bennetzen J.L."/>
            <person name="Unver T."/>
            <person name="Budak H."/>
            <person name="Gulick P.J."/>
            <person name="Galiba G."/>
            <person name="Kalapos B."/>
            <person name="Nelson D.R."/>
            <person name="Li P."/>
            <person name="You F.M."/>
            <person name="Luo M.C."/>
            <person name="Dvorak J."/>
        </authorList>
    </citation>
    <scope>NUCLEOTIDE SEQUENCE [LARGE SCALE GENOMIC DNA]</scope>
    <source>
        <strain evidence="1">cv. AL8/78</strain>
    </source>
</reference>
<sequence>ETISGQNSCTTMPKRTCLQQPAIGDRQGNELEFQEAITS</sequence>
<protein>
    <submittedName>
        <fullName evidence="1">Uncharacterized protein</fullName>
    </submittedName>
</protein>
<reference evidence="1" key="4">
    <citation type="submission" date="2019-03" db="UniProtKB">
        <authorList>
            <consortium name="EnsemblPlants"/>
        </authorList>
    </citation>
    <scope>IDENTIFICATION</scope>
</reference>
<accession>A0A453D6S5</accession>
<name>A0A453D6S5_AEGTS</name>
<dbReference type="EnsemblPlants" id="AET2Gv21110700.1">
    <property type="protein sequence ID" value="AET2Gv21110700.1"/>
    <property type="gene ID" value="AET2Gv21110700"/>
</dbReference>
<dbReference type="Proteomes" id="UP000015105">
    <property type="component" value="Chromosome 2D"/>
</dbReference>
<keyword evidence="2" id="KW-1185">Reference proteome</keyword>
<dbReference type="Gramene" id="AET2Gv21110700.1">
    <property type="protein sequence ID" value="AET2Gv21110700.1"/>
    <property type="gene ID" value="AET2Gv21110700"/>
</dbReference>
<organism evidence="1 2">
    <name type="scientific">Aegilops tauschii subsp. strangulata</name>
    <name type="common">Goatgrass</name>
    <dbReference type="NCBI Taxonomy" id="200361"/>
    <lineage>
        <taxon>Eukaryota</taxon>
        <taxon>Viridiplantae</taxon>
        <taxon>Streptophyta</taxon>
        <taxon>Embryophyta</taxon>
        <taxon>Tracheophyta</taxon>
        <taxon>Spermatophyta</taxon>
        <taxon>Magnoliopsida</taxon>
        <taxon>Liliopsida</taxon>
        <taxon>Poales</taxon>
        <taxon>Poaceae</taxon>
        <taxon>BOP clade</taxon>
        <taxon>Pooideae</taxon>
        <taxon>Triticodae</taxon>
        <taxon>Triticeae</taxon>
        <taxon>Triticinae</taxon>
        <taxon>Aegilops</taxon>
    </lineage>
</organism>
<reference evidence="2" key="1">
    <citation type="journal article" date="2014" name="Science">
        <title>Ancient hybridizations among the ancestral genomes of bread wheat.</title>
        <authorList>
            <consortium name="International Wheat Genome Sequencing Consortium,"/>
            <person name="Marcussen T."/>
            <person name="Sandve S.R."/>
            <person name="Heier L."/>
            <person name="Spannagl M."/>
            <person name="Pfeifer M."/>
            <person name="Jakobsen K.S."/>
            <person name="Wulff B.B."/>
            <person name="Steuernagel B."/>
            <person name="Mayer K.F."/>
            <person name="Olsen O.A."/>
        </authorList>
    </citation>
    <scope>NUCLEOTIDE SEQUENCE [LARGE SCALE GENOMIC DNA]</scope>
    <source>
        <strain evidence="2">cv. AL8/78</strain>
    </source>
</reference>